<evidence type="ECO:0000256" key="2">
    <source>
        <dbReference type="ARBA" id="ARBA00022645"/>
    </source>
</evidence>
<sequence>MPGLTMRTRFFRCCLLWAWSGFAGMSAAVAADDKSTLEWLNPPALKPGDTIAFAAPAGPAVMAPLREYAKTLEKAGYKVIIPKGIEERGQGYLGGTDDQRADELNKFIRDPKVRAIFPVRGGYGLTRIIDRIDYAALRKDPKIIIGYSDLTALHLAVAHEARVITFHSPMPMAGLGENDKAEYTFAGRAFRRAVFADQYRQGQQGFVVATPEDRKPETLVKGKASGRLLGGNLTLICSTLGTPYAIQPKGAILFIEDVNEAPYRVDRSLSQLRLAGILDQVAGVVVGSFTSKEPAEREETDRVLREYFAKSKVPVILNYPIGHTPLNATVPHGGLVELDADEAVLKVLENPVRLDNGSQQ</sequence>
<dbReference type="eggNOG" id="COG1619">
    <property type="taxonomic scope" value="Bacteria"/>
</dbReference>
<dbReference type="GO" id="GO:0006508">
    <property type="term" value="P:proteolysis"/>
    <property type="evidence" value="ECO:0007669"/>
    <property type="project" value="UniProtKB-KW"/>
</dbReference>
<accession>L0DGL4</accession>
<comment type="similarity">
    <text evidence="1">Belongs to the peptidase S66 family.</text>
</comment>
<dbReference type="MEROPS" id="S66.001"/>
<reference evidence="10 11" key="1">
    <citation type="submission" date="2012-02" db="EMBL/GenBank/DDBJ databases">
        <title>Complete sequence of chromosome of Singulisphaera acidiphila DSM 18658.</title>
        <authorList>
            <consortium name="US DOE Joint Genome Institute (JGI-PGF)"/>
            <person name="Lucas S."/>
            <person name="Copeland A."/>
            <person name="Lapidus A."/>
            <person name="Glavina del Rio T."/>
            <person name="Dalin E."/>
            <person name="Tice H."/>
            <person name="Bruce D."/>
            <person name="Goodwin L."/>
            <person name="Pitluck S."/>
            <person name="Peters L."/>
            <person name="Ovchinnikova G."/>
            <person name="Chertkov O."/>
            <person name="Kyrpides N."/>
            <person name="Mavromatis K."/>
            <person name="Ivanova N."/>
            <person name="Brettin T."/>
            <person name="Detter J.C."/>
            <person name="Han C."/>
            <person name="Larimer F."/>
            <person name="Land M."/>
            <person name="Hauser L."/>
            <person name="Markowitz V."/>
            <person name="Cheng J.-F."/>
            <person name="Hugenholtz P."/>
            <person name="Woyke T."/>
            <person name="Wu D."/>
            <person name="Tindall B."/>
            <person name="Pomrenke H."/>
            <person name="Brambilla E."/>
            <person name="Klenk H.-P."/>
            <person name="Eisen J.A."/>
        </authorList>
    </citation>
    <scope>NUCLEOTIDE SEQUENCE [LARGE SCALE GENOMIC DNA]</scope>
    <source>
        <strain evidence="11">ATCC BAA-1392 / DSM 18658 / VKM B-2454 / MOB10</strain>
    </source>
</reference>
<dbReference type="PIRSF" id="PIRSF028757">
    <property type="entry name" value="LD-carboxypeptidase"/>
    <property type="match status" value="1"/>
</dbReference>
<protein>
    <submittedName>
        <fullName evidence="10">Putative MccF-like protein (Microcin C7 resistance)</fullName>
    </submittedName>
</protein>
<dbReference type="InterPro" id="IPR029062">
    <property type="entry name" value="Class_I_gatase-like"/>
</dbReference>
<feature type="active site" description="Charge relay system" evidence="6">
    <location>
        <position position="323"/>
    </location>
</feature>
<dbReference type="GO" id="GO:0008236">
    <property type="term" value="F:serine-type peptidase activity"/>
    <property type="evidence" value="ECO:0007669"/>
    <property type="project" value="UniProtKB-KW"/>
</dbReference>
<feature type="domain" description="LD-carboxypeptidase N-terminal" evidence="8">
    <location>
        <begin position="51"/>
        <end position="167"/>
    </location>
</feature>
<dbReference type="KEGG" id="saci:Sinac_3561"/>
<feature type="chain" id="PRO_5003940826" evidence="7">
    <location>
        <begin position="31"/>
        <end position="360"/>
    </location>
</feature>
<keyword evidence="3" id="KW-0645">Protease</keyword>
<dbReference type="SUPFAM" id="SSF52317">
    <property type="entry name" value="Class I glutamine amidotransferase-like"/>
    <property type="match status" value="1"/>
</dbReference>
<keyword evidence="4" id="KW-0378">Hydrolase</keyword>
<dbReference type="STRING" id="886293.Sinac_3561"/>
<keyword evidence="7" id="KW-0732">Signal</keyword>
<evidence type="ECO:0000256" key="6">
    <source>
        <dbReference type="PIRSR" id="PIRSR028757-1"/>
    </source>
</evidence>
<evidence type="ECO:0000259" key="9">
    <source>
        <dbReference type="Pfam" id="PF17676"/>
    </source>
</evidence>
<dbReference type="InterPro" id="IPR027461">
    <property type="entry name" value="Carboxypeptidase_A_C_sf"/>
</dbReference>
<dbReference type="AlphaFoldDB" id="L0DGL4"/>
<dbReference type="EMBL" id="CP003364">
    <property type="protein sequence ID" value="AGA27816.1"/>
    <property type="molecule type" value="Genomic_DNA"/>
</dbReference>
<dbReference type="PANTHER" id="PTHR30237">
    <property type="entry name" value="MURAMOYLTETRAPEPTIDE CARBOXYPEPTIDASE"/>
    <property type="match status" value="1"/>
</dbReference>
<dbReference type="Pfam" id="PF02016">
    <property type="entry name" value="Peptidase_S66"/>
    <property type="match status" value="1"/>
</dbReference>
<gene>
    <name evidence="10" type="ordered locus">Sinac_3561</name>
</gene>
<evidence type="ECO:0000256" key="1">
    <source>
        <dbReference type="ARBA" id="ARBA00010233"/>
    </source>
</evidence>
<keyword evidence="2" id="KW-0121">Carboxypeptidase</keyword>
<name>L0DGL4_SINAD</name>
<dbReference type="PANTHER" id="PTHR30237:SF2">
    <property type="entry name" value="MUREIN TETRAPEPTIDE CARBOXYPEPTIDASE"/>
    <property type="match status" value="1"/>
</dbReference>
<proteinExistence type="inferred from homology"/>
<feature type="domain" description="LD-carboxypeptidase C-terminal" evidence="9">
    <location>
        <begin position="225"/>
        <end position="338"/>
    </location>
</feature>
<dbReference type="InterPro" id="IPR040449">
    <property type="entry name" value="Peptidase_S66_N"/>
</dbReference>
<evidence type="ECO:0000256" key="5">
    <source>
        <dbReference type="ARBA" id="ARBA00022825"/>
    </source>
</evidence>
<dbReference type="RefSeq" id="WP_015246960.1">
    <property type="nucleotide sequence ID" value="NC_019892.1"/>
</dbReference>
<dbReference type="Gene3D" id="3.40.50.10740">
    <property type="entry name" value="Class I glutamine amidotransferase-like"/>
    <property type="match status" value="1"/>
</dbReference>
<feature type="active site" description="Nucleophile" evidence="6">
    <location>
        <position position="148"/>
    </location>
</feature>
<evidence type="ECO:0000256" key="4">
    <source>
        <dbReference type="ARBA" id="ARBA00022801"/>
    </source>
</evidence>
<dbReference type="InterPro" id="IPR003507">
    <property type="entry name" value="S66_fam"/>
</dbReference>
<dbReference type="Pfam" id="PF17676">
    <property type="entry name" value="Peptidase_S66C"/>
    <property type="match status" value="1"/>
</dbReference>
<evidence type="ECO:0000313" key="10">
    <source>
        <dbReference type="EMBL" id="AGA27816.1"/>
    </source>
</evidence>
<feature type="signal peptide" evidence="7">
    <location>
        <begin position="1"/>
        <end position="30"/>
    </location>
</feature>
<evidence type="ECO:0000313" key="11">
    <source>
        <dbReference type="Proteomes" id="UP000010798"/>
    </source>
</evidence>
<dbReference type="OrthoDB" id="9807329at2"/>
<dbReference type="InterPro" id="IPR040921">
    <property type="entry name" value="Peptidase_S66C"/>
</dbReference>
<dbReference type="InterPro" id="IPR027478">
    <property type="entry name" value="LdcA_N"/>
</dbReference>
<evidence type="ECO:0000259" key="8">
    <source>
        <dbReference type="Pfam" id="PF02016"/>
    </source>
</evidence>
<dbReference type="Gene3D" id="3.50.30.60">
    <property type="entry name" value="LD-carboxypeptidase A C-terminal domain-like"/>
    <property type="match status" value="1"/>
</dbReference>
<feature type="active site" description="Charge relay system" evidence="6">
    <location>
        <position position="256"/>
    </location>
</feature>
<evidence type="ECO:0000256" key="7">
    <source>
        <dbReference type="SAM" id="SignalP"/>
    </source>
</evidence>
<dbReference type="GO" id="GO:0004180">
    <property type="term" value="F:carboxypeptidase activity"/>
    <property type="evidence" value="ECO:0007669"/>
    <property type="project" value="UniProtKB-KW"/>
</dbReference>
<evidence type="ECO:0000256" key="3">
    <source>
        <dbReference type="ARBA" id="ARBA00022670"/>
    </source>
</evidence>
<dbReference type="Proteomes" id="UP000010798">
    <property type="component" value="Chromosome"/>
</dbReference>
<keyword evidence="11" id="KW-1185">Reference proteome</keyword>
<dbReference type="SUPFAM" id="SSF141986">
    <property type="entry name" value="LD-carboxypeptidase A C-terminal domain-like"/>
    <property type="match status" value="1"/>
</dbReference>
<dbReference type="CDD" id="cd07025">
    <property type="entry name" value="Peptidase_S66"/>
    <property type="match status" value="1"/>
</dbReference>
<dbReference type="HOGENOM" id="CLU_034346_3_1_0"/>
<organism evidence="10 11">
    <name type="scientific">Singulisphaera acidiphila (strain ATCC BAA-1392 / DSM 18658 / VKM B-2454 / MOB10)</name>
    <dbReference type="NCBI Taxonomy" id="886293"/>
    <lineage>
        <taxon>Bacteria</taxon>
        <taxon>Pseudomonadati</taxon>
        <taxon>Planctomycetota</taxon>
        <taxon>Planctomycetia</taxon>
        <taxon>Isosphaerales</taxon>
        <taxon>Isosphaeraceae</taxon>
        <taxon>Singulisphaera</taxon>
    </lineage>
</organism>
<keyword evidence="5" id="KW-0720">Serine protease</keyword>